<reference evidence="2" key="1">
    <citation type="submission" date="2015-07" db="EMBL/GenBank/DDBJ databases">
        <authorList>
            <person name="Teixeira M.M."/>
            <person name="Souza R.C."/>
            <person name="Almeida L.G."/>
            <person name="Vicente V.A."/>
            <person name="de Hoog S."/>
            <person name="Bocca A.L."/>
            <person name="de Almeida S.R."/>
            <person name="Vasconcelos A.T."/>
            <person name="Felipe M.S."/>
        </authorList>
    </citation>
    <scope>NUCLEOTIDE SEQUENCE [LARGE SCALE GENOMIC DNA]</scope>
    <source>
        <strain evidence="2">KSF</strain>
    </source>
</reference>
<dbReference type="EMBL" id="LGRB01000008">
    <property type="protein sequence ID" value="OCT54025.1"/>
    <property type="molecule type" value="Genomic_DNA"/>
</dbReference>
<dbReference type="Proteomes" id="UP000094526">
    <property type="component" value="Unassembled WGS sequence"/>
</dbReference>
<comment type="caution">
    <text evidence="1">The sequence shown here is derived from an EMBL/GenBank/DDBJ whole genome shotgun (WGS) entry which is preliminary data.</text>
</comment>
<organism evidence="1 2">
    <name type="scientific">Cladophialophora carrionii</name>
    <dbReference type="NCBI Taxonomy" id="86049"/>
    <lineage>
        <taxon>Eukaryota</taxon>
        <taxon>Fungi</taxon>
        <taxon>Dikarya</taxon>
        <taxon>Ascomycota</taxon>
        <taxon>Pezizomycotina</taxon>
        <taxon>Eurotiomycetes</taxon>
        <taxon>Chaetothyriomycetidae</taxon>
        <taxon>Chaetothyriales</taxon>
        <taxon>Herpotrichiellaceae</taxon>
        <taxon>Cladophialophora</taxon>
    </lineage>
</organism>
<name>A0A1C1CZS1_9EURO</name>
<sequence length="153" mass="17192">MTSQQKMPGTETQEEQRCEGCHVWGQPHIVEKPAWWYESLDESASTLNDSIIQESHGQPLAISEESLVVSQMAREEEEEQREVNEVSSSLGRPDQVWRHCVIAIASLPLRHRLQPHIDMAPMAPLVSTTSFHDFPSQTSSFIIIPHAASSCNC</sequence>
<dbReference type="VEuPathDB" id="FungiDB:CLCR_10953"/>
<dbReference type="AlphaFoldDB" id="A0A1C1CZS1"/>
<proteinExistence type="predicted"/>
<evidence type="ECO:0000313" key="2">
    <source>
        <dbReference type="Proteomes" id="UP000094526"/>
    </source>
</evidence>
<protein>
    <submittedName>
        <fullName evidence="1">Uncharacterized protein</fullName>
    </submittedName>
</protein>
<evidence type="ECO:0000313" key="1">
    <source>
        <dbReference type="EMBL" id="OCT54025.1"/>
    </source>
</evidence>
<gene>
    <name evidence="1" type="ORF">CLCR_10953</name>
</gene>
<keyword evidence="2" id="KW-1185">Reference proteome</keyword>
<accession>A0A1C1CZS1</accession>